<dbReference type="SMART" id="SM00642">
    <property type="entry name" value="Aamy"/>
    <property type="match status" value="1"/>
</dbReference>
<evidence type="ECO:0000313" key="4">
    <source>
        <dbReference type="Proteomes" id="UP000025047"/>
    </source>
</evidence>
<dbReference type="PANTHER" id="PTHR10357:SF216">
    <property type="entry name" value="MALTOOLIGOSYL TREHALOSE SYNTHASE-RELATED"/>
    <property type="match status" value="1"/>
</dbReference>
<dbReference type="NCBIfam" id="TIGR02401">
    <property type="entry name" value="trehalose_TreY"/>
    <property type="match status" value="1"/>
</dbReference>
<name>A0A017H9Z6_9RHOB</name>
<dbReference type="AlphaFoldDB" id="A0A017H9Z6"/>
<dbReference type="SUPFAM" id="SSF51445">
    <property type="entry name" value="(Trans)glycosidases"/>
    <property type="match status" value="1"/>
</dbReference>
<evidence type="ECO:0000313" key="3">
    <source>
        <dbReference type="EMBL" id="EYD70579.1"/>
    </source>
</evidence>
<comment type="caution">
    <text evidence="3">The sequence shown here is derived from an EMBL/GenBank/DDBJ whole genome shotgun (WGS) entry which is preliminary data.</text>
</comment>
<evidence type="ECO:0000259" key="2">
    <source>
        <dbReference type="SMART" id="SM00642"/>
    </source>
</evidence>
<dbReference type="InterPro" id="IPR013797">
    <property type="entry name" value="Maltooligo_trehalose_synth_4"/>
</dbReference>
<dbReference type="eggNOG" id="COG3280">
    <property type="taxonomic scope" value="Bacteria"/>
</dbReference>
<dbReference type="RefSeq" id="WP_017929163.1">
    <property type="nucleotide sequence ID" value="NZ_KB823000.1"/>
</dbReference>
<gene>
    <name evidence="3" type="ORF">Lokhon_02219</name>
</gene>
<dbReference type="GO" id="GO:0005992">
    <property type="term" value="P:trehalose biosynthetic process"/>
    <property type="evidence" value="ECO:0007669"/>
    <property type="project" value="TreeGrafter"/>
</dbReference>
<dbReference type="CDD" id="cd11336">
    <property type="entry name" value="AmyAc_MTSase"/>
    <property type="match status" value="1"/>
</dbReference>
<keyword evidence="3" id="KW-0413">Isomerase</keyword>
<dbReference type="InterPro" id="IPR017853">
    <property type="entry name" value="GH"/>
</dbReference>
<sequence length="801" mass="88383">MTAPTLPRATYRLQLREGVDFDTARRLVPYLAGLGISHLYLSPIFTAASGSTHGYDVTDPTEIDPCLGGREGFEALARDARAAGLGIILDIVPNHTAFHLENPWLRDVLRHGQSSRHARHFDIDWAKGRLVLPFLGEPFEDMLEAGAFRLEDSDSGPQLATAHFAVPMAQGTLPSEEMRRDPQAIRDAHAAQPWRLTHWEYERDGVTHRRFFNVTGLIGMRVEDEAVFEDMHPLLFDLLEHDLVQGIRLDHIDGLADPAAYLRQLRDRVGDTPVWIEKILTGDETVPASWPIEGTTGYEAARAISRVLTDAEGLGRLDEVWRRETEREGSFHDALLTAKHEVIRQELAAELHQLIDMARVAVGPEDALEIGDEALREAIIALLVAFPRYRTYFASDEAPSDEDRALMDKVAAEAGEGLRSDAAVQRIAGYLIDPDTPEERALQCRFQQVTGALLAKAHEDTAGFRWNRYIAANEVGADPDEPTMTAEALSGWLQRRAPSEMTLTSTHDTKRSEDARMRLVAISHLPEAFLALWEHSEDVDGAQEIDPNLRWYILQTLLAMWEEGRGDVADRLGRHVEKAMREAKEVTTWTHQNAEAEAAAQRFAAALAASWGAELPAGAAQLMARGEALSLAQAGLKLVMPGVPDIYQGTEVGAFQLTDPDNRMAVDFRAIARLATRGAPDCFAGEVSLDEIPGAADPDIASPDGAPDLDSFAGRKARLICAGLSLRRQRPGFFETAETRVEAPAGGQLLLIREGAEGRLELRIDRQGHPLSDAPEGDPVWPRHEADRDAPLRLDWVPSVG</sequence>
<dbReference type="EMBL" id="APGJ01000007">
    <property type="protein sequence ID" value="EYD70579.1"/>
    <property type="molecule type" value="Genomic_DNA"/>
</dbReference>
<dbReference type="GO" id="GO:0047470">
    <property type="term" value="F:(1,4)-alpha-D-glucan 1-alpha-D-glucosylmutase activity"/>
    <property type="evidence" value="ECO:0007669"/>
    <property type="project" value="UniProtKB-EC"/>
</dbReference>
<feature type="region of interest" description="Disordered" evidence="1">
    <location>
        <begin position="765"/>
        <end position="786"/>
    </location>
</feature>
<dbReference type="Proteomes" id="UP000025047">
    <property type="component" value="Unassembled WGS sequence"/>
</dbReference>
<dbReference type="Gene3D" id="1.10.10.470">
    <property type="entry name" value="Maltooligosyl trehalose synthase, domain 4"/>
    <property type="match status" value="1"/>
</dbReference>
<evidence type="ECO:0000256" key="1">
    <source>
        <dbReference type="SAM" id="MobiDB-lite"/>
    </source>
</evidence>
<dbReference type="Gene3D" id="1.10.150.200">
    <property type="entry name" value="Maltooligosyl trehalose synthase, domain 3"/>
    <property type="match status" value="1"/>
</dbReference>
<dbReference type="EC" id="5.4.99.15" evidence="3"/>
<dbReference type="Gene3D" id="3.30.1590.10">
    <property type="entry name" value="Maltooligosyl trehalose synthase, domain 2"/>
    <property type="match status" value="1"/>
</dbReference>
<dbReference type="PATRIC" id="fig|1122180.6.peg.2198"/>
<dbReference type="Gene3D" id="3.20.20.80">
    <property type="entry name" value="Glycosidases"/>
    <property type="match status" value="1"/>
</dbReference>
<feature type="domain" description="Glycosyl hydrolase family 13 catalytic" evidence="2">
    <location>
        <begin position="4"/>
        <end position="677"/>
    </location>
</feature>
<accession>A0A017H9Z6</accession>
<protein>
    <submittedName>
        <fullName evidence="3">Malto-oligosyltrehalose synthase</fullName>
        <ecNumber evidence="3">5.4.99.15</ecNumber>
    </submittedName>
</protein>
<dbReference type="OrthoDB" id="9761577at2"/>
<dbReference type="PANTHER" id="PTHR10357">
    <property type="entry name" value="ALPHA-AMYLASE FAMILY MEMBER"/>
    <property type="match status" value="1"/>
</dbReference>
<organism evidence="3 4">
    <name type="scientific">Limimaricola hongkongensis DSM 17492</name>
    <dbReference type="NCBI Taxonomy" id="1122180"/>
    <lineage>
        <taxon>Bacteria</taxon>
        <taxon>Pseudomonadati</taxon>
        <taxon>Pseudomonadota</taxon>
        <taxon>Alphaproteobacteria</taxon>
        <taxon>Rhodobacterales</taxon>
        <taxon>Paracoccaceae</taxon>
        <taxon>Limimaricola</taxon>
    </lineage>
</organism>
<dbReference type="GO" id="GO:0030980">
    <property type="term" value="P:alpha-glucan catabolic process"/>
    <property type="evidence" value="ECO:0007669"/>
    <property type="project" value="TreeGrafter"/>
</dbReference>
<dbReference type="HOGENOM" id="CLU_005045_1_0_5"/>
<dbReference type="InterPro" id="IPR006047">
    <property type="entry name" value="GH13_cat_dom"/>
</dbReference>
<keyword evidence="4" id="KW-1185">Reference proteome</keyword>
<dbReference type="STRING" id="1122180.Lokhon_02219"/>
<proteinExistence type="predicted"/>
<dbReference type="InterPro" id="IPR012767">
    <property type="entry name" value="Trehalose_TreY"/>
</dbReference>
<dbReference type="Pfam" id="PF00128">
    <property type="entry name" value="Alpha-amylase"/>
    <property type="match status" value="1"/>
</dbReference>
<reference evidence="3 4" key="1">
    <citation type="submission" date="2013-03" db="EMBL/GenBank/DDBJ databases">
        <authorList>
            <person name="Fiebig A."/>
            <person name="Goeker M."/>
            <person name="Klenk H.-P.P."/>
        </authorList>
    </citation>
    <scope>NUCLEOTIDE SEQUENCE [LARGE SCALE GENOMIC DNA]</scope>
    <source>
        <strain evidence="3 4">DSM 17492</strain>
    </source>
</reference>